<name>A0AAV4MR47_9ARAC</name>
<dbReference type="EMBL" id="BPLQ01000731">
    <property type="protein sequence ID" value="GIX74298.1"/>
    <property type="molecule type" value="Genomic_DNA"/>
</dbReference>
<protein>
    <submittedName>
        <fullName evidence="1">Uncharacterized protein</fullName>
    </submittedName>
</protein>
<sequence>MQMRFKFQTIFPATISESVKALRESAAKSSEAPRPVLTFRRRSGLERKGLQGFCTVFKSLQKLVWRKVHVSTHLKPIWNEDNLYANSKSHT</sequence>
<dbReference type="AlphaFoldDB" id="A0AAV4MR47"/>
<evidence type="ECO:0000313" key="2">
    <source>
        <dbReference type="Proteomes" id="UP001054837"/>
    </source>
</evidence>
<gene>
    <name evidence="1" type="ORF">CDAR_452561</name>
</gene>
<dbReference type="Proteomes" id="UP001054837">
    <property type="component" value="Unassembled WGS sequence"/>
</dbReference>
<organism evidence="1 2">
    <name type="scientific">Caerostris darwini</name>
    <dbReference type="NCBI Taxonomy" id="1538125"/>
    <lineage>
        <taxon>Eukaryota</taxon>
        <taxon>Metazoa</taxon>
        <taxon>Ecdysozoa</taxon>
        <taxon>Arthropoda</taxon>
        <taxon>Chelicerata</taxon>
        <taxon>Arachnida</taxon>
        <taxon>Araneae</taxon>
        <taxon>Araneomorphae</taxon>
        <taxon>Entelegynae</taxon>
        <taxon>Araneoidea</taxon>
        <taxon>Araneidae</taxon>
        <taxon>Caerostris</taxon>
    </lineage>
</organism>
<accession>A0AAV4MR47</accession>
<evidence type="ECO:0000313" key="1">
    <source>
        <dbReference type="EMBL" id="GIX74298.1"/>
    </source>
</evidence>
<proteinExistence type="predicted"/>
<reference evidence="1 2" key="1">
    <citation type="submission" date="2021-06" db="EMBL/GenBank/DDBJ databases">
        <title>Caerostris darwini draft genome.</title>
        <authorList>
            <person name="Kono N."/>
            <person name="Arakawa K."/>
        </authorList>
    </citation>
    <scope>NUCLEOTIDE SEQUENCE [LARGE SCALE GENOMIC DNA]</scope>
</reference>
<keyword evidence="2" id="KW-1185">Reference proteome</keyword>
<comment type="caution">
    <text evidence="1">The sequence shown here is derived from an EMBL/GenBank/DDBJ whole genome shotgun (WGS) entry which is preliminary data.</text>
</comment>